<sequence>MTTQQTIRLILLVVSWAALIVRSRAVLSARQRPMWLALLALAIEIALLQRPVAEVVTRASGVPNLDAFIGGFCHVAMMTILWTVASTSPSGPPSRRGSRFRFWFTTLTVVTMLVSEVVSTLIAESTRHRALPVTVARSVITIGWLAYLLFVAVASVDCTRRLWRHQKATRFGALRLAITLLCIGTTASVVYVVGRTVTIVDGSHPGSPSALLVMYASSTYFLCFVFGCAIVVVAPIVAGARAWWQRCRLFHLWHSLTEAVPGVVLEQSPSIGRDLLRTRRNAVRLQRRVIEIRDAAITLREWITPEQFATVTAEVAASGLSGMEASATVTARCLALGRRAKLAGEERSTDVPDIATSGGADLDSELRWLTAVRDAYRAAAPPPSGDRRAPAMDGEGLA</sequence>
<comment type="caution">
    <text evidence="4">The sequence shown here is derived from an EMBL/GenBank/DDBJ whole genome shotgun (WGS) entry which is preliminary data.</text>
</comment>
<dbReference type="Pfam" id="PF20182">
    <property type="entry name" value="DUF6545"/>
    <property type="match status" value="1"/>
</dbReference>
<feature type="transmembrane region" description="Helical" evidence="2">
    <location>
        <begin position="67"/>
        <end position="88"/>
    </location>
</feature>
<protein>
    <recommendedName>
        <fullName evidence="3">DUF6545 domain-containing protein</fullName>
    </recommendedName>
</protein>
<keyword evidence="2" id="KW-0472">Membrane</keyword>
<dbReference type="Proteomes" id="UP000292564">
    <property type="component" value="Unassembled WGS sequence"/>
</dbReference>
<dbReference type="EMBL" id="SHKY01000001">
    <property type="protein sequence ID" value="RZU53809.1"/>
    <property type="molecule type" value="Genomic_DNA"/>
</dbReference>
<organism evidence="4 5">
    <name type="scientific">Krasilnikovia cinnamomea</name>
    <dbReference type="NCBI Taxonomy" id="349313"/>
    <lineage>
        <taxon>Bacteria</taxon>
        <taxon>Bacillati</taxon>
        <taxon>Actinomycetota</taxon>
        <taxon>Actinomycetes</taxon>
        <taxon>Micromonosporales</taxon>
        <taxon>Micromonosporaceae</taxon>
        <taxon>Krasilnikovia</taxon>
    </lineage>
</organism>
<keyword evidence="2" id="KW-1133">Transmembrane helix</keyword>
<evidence type="ECO:0000256" key="1">
    <source>
        <dbReference type="SAM" id="MobiDB-lite"/>
    </source>
</evidence>
<dbReference type="RefSeq" id="WP_130512258.1">
    <property type="nucleotide sequence ID" value="NZ_SHKY01000001.1"/>
</dbReference>
<feature type="transmembrane region" description="Helical" evidence="2">
    <location>
        <begin position="135"/>
        <end position="156"/>
    </location>
</feature>
<keyword evidence="2" id="KW-0812">Transmembrane</keyword>
<evidence type="ECO:0000313" key="5">
    <source>
        <dbReference type="Proteomes" id="UP000292564"/>
    </source>
</evidence>
<feature type="domain" description="DUF6545" evidence="3">
    <location>
        <begin position="243"/>
        <end position="377"/>
    </location>
</feature>
<evidence type="ECO:0000256" key="2">
    <source>
        <dbReference type="SAM" id="Phobius"/>
    </source>
</evidence>
<name>A0A4Q7ZTE5_9ACTN</name>
<reference evidence="4 5" key="1">
    <citation type="submission" date="2019-02" db="EMBL/GenBank/DDBJ databases">
        <title>Sequencing the genomes of 1000 actinobacteria strains.</title>
        <authorList>
            <person name="Klenk H.-P."/>
        </authorList>
    </citation>
    <scope>NUCLEOTIDE SEQUENCE [LARGE SCALE GENOMIC DNA]</scope>
    <source>
        <strain evidence="4 5">DSM 45162</strain>
    </source>
</reference>
<keyword evidence="5" id="KW-1185">Reference proteome</keyword>
<accession>A0A4Q7ZTE5</accession>
<evidence type="ECO:0000259" key="3">
    <source>
        <dbReference type="Pfam" id="PF20182"/>
    </source>
</evidence>
<feature type="region of interest" description="Disordered" evidence="1">
    <location>
        <begin position="378"/>
        <end position="398"/>
    </location>
</feature>
<dbReference type="InterPro" id="IPR050039">
    <property type="entry name" value="MAB_1171c-like"/>
</dbReference>
<feature type="transmembrane region" description="Helical" evidence="2">
    <location>
        <begin position="176"/>
        <end position="194"/>
    </location>
</feature>
<dbReference type="InterPro" id="IPR046675">
    <property type="entry name" value="DUF6545"/>
</dbReference>
<dbReference type="AlphaFoldDB" id="A0A4Q7ZTE5"/>
<gene>
    <name evidence="4" type="ORF">EV385_5743</name>
</gene>
<evidence type="ECO:0000313" key="4">
    <source>
        <dbReference type="EMBL" id="RZU53809.1"/>
    </source>
</evidence>
<proteinExistence type="predicted"/>
<feature type="transmembrane region" description="Helical" evidence="2">
    <location>
        <begin position="6"/>
        <end position="22"/>
    </location>
</feature>
<feature type="transmembrane region" description="Helical" evidence="2">
    <location>
        <begin position="214"/>
        <end position="238"/>
    </location>
</feature>
<dbReference type="OrthoDB" id="3685619at2"/>
<dbReference type="NCBIfam" id="NF042915">
    <property type="entry name" value="MAB_1171c_fam"/>
    <property type="match status" value="1"/>
</dbReference>
<feature type="transmembrane region" description="Helical" evidence="2">
    <location>
        <begin position="100"/>
        <end position="123"/>
    </location>
</feature>